<dbReference type="SUPFAM" id="SSF140500">
    <property type="entry name" value="BAS1536-like"/>
    <property type="match status" value="1"/>
</dbReference>
<dbReference type="EMBL" id="CP003261">
    <property type="protein sequence ID" value="AGK95139.1"/>
    <property type="molecule type" value="Genomic_DNA"/>
</dbReference>
<dbReference type="HOGENOM" id="CLU_3024048_0_0_9"/>
<dbReference type="AlphaFoldDB" id="R4K3N4"/>
<dbReference type="Proteomes" id="UP000013523">
    <property type="component" value="Chromosome"/>
</dbReference>
<gene>
    <name evidence="1" type="ORF">Clopa_0033</name>
</gene>
<evidence type="ECO:0000313" key="2">
    <source>
        <dbReference type="Proteomes" id="UP000013523"/>
    </source>
</evidence>
<reference evidence="1 2" key="1">
    <citation type="submission" date="2012-01" db="EMBL/GenBank/DDBJ databases">
        <title>Complete sequence of chromosome of Clostridium pasteurianum BC1.</title>
        <authorList>
            <consortium name="US DOE Joint Genome Institute"/>
            <person name="Lucas S."/>
            <person name="Han J."/>
            <person name="Lapidus A."/>
            <person name="Cheng J.-F."/>
            <person name="Goodwin L."/>
            <person name="Pitluck S."/>
            <person name="Peters L."/>
            <person name="Mikhailova N."/>
            <person name="Teshima H."/>
            <person name="Detter J.C."/>
            <person name="Han C."/>
            <person name="Tapia R."/>
            <person name="Land M."/>
            <person name="Hauser L."/>
            <person name="Kyrpides N."/>
            <person name="Ivanova N."/>
            <person name="Pagani I."/>
            <person name="Dunn J."/>
            <person name="Taghavi S."/>
            <person name="Francis A."/>
            <person name="van der Lelie D."/>
            <person name="Woyke T."/>
        </authorList>
    </citation>
    <scope>NUCLEOTIDE SEQUENCE [LARGE SCALE GENOMIC DNA]</scope>
    <source>
        <strain evidence="1 2">BC1</strain>
    </source>
</reference>
<evidence type="ECO:0000313" key="1">
    <source>
        <dbReference type="EMBL" id="AGK95139.1"/>
    </source>
</evidence>
<dbReference type="Pfam" id="PF09388">
    <property type="entry name" value="SpoOE-like"/>
    <property type="match status" value="1"/>
</dbReference>
<organism evidence="1 2">
    <name type="scientific">Clostridium pasteurianum BC1</name>
    <dbReference type="NCBI Taxonomy" id="86416"/>
    <lineage>
        <taxon>Bacteria</taxon>
        <taxon>Bacillati</taxon>
        <taxon>Bacillota</taxon>
        <taxon>Clostridia</taxon>
        <taxon>Eubacteriales</taxon>
        <taxon>Clostridiaceae</taxon>
        <taxon>Clostridium</taxon>
    </lineage>
</organism>
<dbReference type="InterPro" id="IPR018540">
    <property type="entry name" value="Spo0E-like"/>
</dbReference>
<sequence length="55" mass="6731">MKNLKCKLKIERRIEFLKEKLNKCIDNNLYNLNNEEILHISEELDIAIVQYIRNR</sequence>
<dbReference type="PATRIC" id="fig|86416.3.peg.25"/>
<dbReference type="InterPro" id="IPR036638">
    <property type="entry name" value="HLH_DNA-bd_sf"/>
</dbReference>
<accession>R4K3N4</accession>
<dbReference type="GO" id="GO:0043937">
    <property type="term" value="P:regulation of sporulation"/>
    <property type="evidence" value="ECO:0007669"/>
    <property type="project" value="InterPro"/>
</dbReference>
<dbReference type="GO" id="GO:0046983">
    <property type="term" value="F:protein dimerization activity"/>
    <property type="evidence" value="ECO:0007669"/>
    <property type="project" value="InterPro"/>
</dbReference>
<dbReference type="InterPro" id="IPR037208">
    <property type="entry name" value="Spo0E-like_sf"/>
</dbReference>
<name>R4K3N4_CLOPA</name>
<dbReference type="Gene3D" id="4.10.280.10">
    <property type="entry name" value="Helix-loop-helix DNA-binding domain"/>
    <property type="match status" value="1"/>
</dbReference>
<protein>
    <submittedName>
        <fullName evidence="1">Spo0E like sporulation regulatory protein</fullName>
    </submittedName>
</protein>
<proteinExistence type="predicted"/>
<dbReference type="KEGG" id="cpas:Clopa_0033"/>
<keyword evidence="2" id="KW-1185">Reference proteome</keyword>
<dbReference type="RefSeq" id="WP_015613466.1">
    <property type="nucleotide sequence ID" value="NC_021182.1"/>
</dbReference>